<dbReference type="InterPro" id="IPR007831">
    <property type="entry name" value="T2SS_GspE_N"/>
</dbReference>
<evidence type="ECO:0000313" key="2">
    <source>
        <dbReference type="EMBL" id="GAI32832.1"/>
    </source>
</evidence>
<dbReference type="Pfam" id="PF05157">
    <property type="entry name" value="MshEN"/>
    <property type="match status" value="1"/>
</dbReference>
<reference evidence="2" key="1">
    <citation type="journal article" date="2014" name="Front. Microbiol.">
        <title>High frequency of phylogenetically diverse reductive dehalogenase-homologous genes in deep subseafloor sedimentary metagenomes.</title>
        <authorList>
            <person name="Kawai M."/>
            <person name="Futagami T."/>
            <person name="Toyoda A."/>
            <person name="Takaki Y."/>
            <person name="Nishi S."/>
            <person name="Hori S."/>
            <person name="Arai W."/>
            <person name="Tsubouchi T."/>
            <person name="Morono Y."/>
            <person name="Uchiyama I."/>
            <person name="Ito T."/>
            <person name="Fujiyama A."/>
            <person name="Inagaki F."/>
            <person name="Takami H."/>
        </authorList>
    </citation>
    <scope>NUCLEOTIDE SEQUENCE</scope>
    <source>
        <strain evidence="2">Expedition CK06-06</strain>
    </source>
</reference>
<comment type="caution">
    <text evidence="2">The sequence shown here is derived from an EMBL/GenBank/DDBJ whole genome shotgun (WGS) entry which is preliminary data.</text>
</comment>
<dbReference type="EMBL" id="BARV01032209">
    <property type="protein sequence ID" value="GAI32832.1"/>
    <property type="molecule type" value="Genomic_DNA"/>
</dbReference>
<organism evidence="2">
    <name type="scientific">marine sediment metagenome</name>
    <dbReference type="NCBI Taxonomy" id="412755"/>
    <lineage>
        <taxon>unclassified sequences</taxon>
        <taxon>metagenomes</taxon>
        <taxon>ecological metagenomes</taxon>
    </lineage>
</organism>
<dbReference type="PANTHER" id="PTHR30258">
    <property type="entry name" value="TYPE II SECRETION SYSTEM PROTEIN GSPE-RELATED"/>
    <property type="match status" value="1"/>
</dbReference>
<feature type="domain" description="Type II secretion system protein GspE N-terminal" evidence="1">
    <location>
        <begin position="63"/>
        <end position="145"/>
    </location>
</feature>
<dbReference type="FunFam" id="3.30.300.160:FF:000002">
    <property type="entry name" value="Type II secretion system protein E"/>
    <property type="match status" value="1"/>
</dbReference>
<dbReference type="GO" id="GO:0016887">
    <property type="term" value="F:ATP hydrolysis activity"/>
    <property type="evidence" value="ECO:0007669"/>
    <property type="project" value="TreeGrafter"/>
</dbReference>
<dbReference type="GO" id="GO:0005886">
    <property type="term" value="C:plasma membrane"/>
    <property type="evidence" value="ECO:0007669"/>
    <property type="project" value="TreeGrafter"/>
</dbReference>
<dbReference type="InterPro" id="IPR037257">
    <property type="entry name" value="T2SS_E_N_sf"/>
</dbReference>
<name>X1MMF2_9ZZZZ</name>
<protein>
    <recommendedName>
        <fullName evidence="1">Type II secretion system protein GspE N-terminal domain-containing protein</fullName>
    </recommendedName>
</protein>
<dbReference type="SUPFAM" id="SSF160246">
    <property type="entry name" value="EspE N-terminal domain-like"/>
    <property type="match status" value="1"/>
</dbReference>
<gene>
    <name evidence="2" type="ORF">S06H3_50824</name>
</gene>
<accession>X1MMF2</accession>
<feature type="non-terminal residue" evidence="2">
    <location>
        <position position="187"/>
    </location>
</feature>
<evidence type="ECO:0000259" key="1">
    <source>
        <dbReference type="Pfam" id="PF05157"/>
    </source>
</evidence>
<dbReference type="AlphaFoldDB" id="X1MMF2"/>
<proteinExistence type="predicted"/>
<dbReference type="PANTHER" id="PTHR30258:SF1">
    <property type="entry name" value="PROTEIN TRANSPORT PROTEIN HOFB HOMOLOG"/>
    <property type="match status" value="1"/>
</dbReference>
<dbReference type="Gene3D" id="3.30.300.160">
    <property type="entry name" value="Type II secretion system, protein E, N-terminal domain"/>
    <property type="match status" value="1"/>
</dbReference>
<sequence>MAMAKATRPTLIDVLLKKGLLGKKDAEKARENHRSNGENFTDTLVEMGLITREEVAKALADELQIPYIDLTSYELDPKAMEALPEGMVRKYRVVPLSLSGGVLTLATSDPLNVVTIDYIRATTDLQIRTVVSPSGQIEDAISDFCSVKATKNLEEVIKHTEKEAEEIEVVKGREEVDLDQLIKQTQD</sequence>